<dbReference type="OrthoDB" id="348991at2759"/>
<feature type="domain" description="PPM-type phosphatase" evidence="2">
    <location>
        <begin position="629"/>
        <end position="975"/>
    </location>
</feature>
<dbReference type="SUPFAM" id="SSF81606">
    <property type="entry name" value="PP2C-like"/>
    <property type="match status" value="1"/>
</dbReference>
<name>A0A8J8P2H6_HALGN</name>
<keyword evidence="4" id="KW-1185">Reference proteome</keyword>
<feature type="compositionally biased region" description="Basic and acidic residues" evidence="1">
    <location>
        <begin position="736"/>
        <end position="754"/>
    </location>
</feature>
<accession>A0A8J8P2H6</accession>
<evidence type="ECO:0000313" key="4">
    <source>
        <dbReference type="Proteomes" id="UP000785679"/>
    </source>
</evidence>
<dbReference type="InterPro" id="IPR001932">
    <property type="entry name" value="PPM-type_phosphatase-like_dom"/>
</dbReference>
<feature type="region of interest" description="Disordered" evidence="1">
    <location>
        <begin position="119"/>
        <end position="146"/>
    </location>
</feature>
<proteinExistence type="predicted"/>
<dbReference type="SMART" id="SM00332">
    <property type="entry name" value="PP2Cc"/>
    <property type="match status" value="1"/>
</dbReference>
<evidence type="ECO:0000259" key="2">
    <source>
        <dbReference type="PROSITE" id="PS51746"/>
    </source>
</evidence>
<comment type="caution">
    <text evidence="3">The sequence shown here is derived from an EMBL/GenBank/DDBJ whole genome shotgun (WGS) entry which is preliminary data.</text>
</comment>
<feature type="compositionally biased region" description="Polar residues" evidence="1">
    <location>
        <begin position="42"/>
        <end position="52"/>
    </location>
</feature>
<feature type="compositionally biased region" description="Basic residues" evidence="1">
    <location>
        <begin position="1"/>
        <end position="13"/>
    </location>
</feature>
<dbReference type="Gene3D" id="3.60.40.10">
    <property type="entry name" value="PPM-type phosphatase domain"/>
    <property type="match status" value="1"/>
</dbReference>
<reference evidence="3" key="1">
    <citation type="submission" date="2019-06" db="EMBL/GenBank/DDBJ databases">
        <authorList>
            <person name="Zheng W."/>
        </authorList>
    </citation>
    <scope>NUCLEOTIDE SEQUENCE</scope>
    <source>
        <strain evidence="3">QDHG01</strain>
    </source>
</reference>
<dbReference type="InterPro" id="IPR039123">
    <property type="entry name" value="PPTC7"/>
</dbReference>
<evidence type="ECO:0000313" key="3">
    <source>
        <dbReference type="EMBL" id="TNV84431.1"/>
    </source>
</evidence>
<feature type="region of interest" description="Disordered" evidence="1">
    <location>
        <begin position="717"/>
        <end position="757"/>
    </location>
</feature>
<dbReference type="PROSITE" id="PS51746">
    <property type="entry name" value="PPM_2"/>
    <property type="match status" value="1"/>
</dbReference>
<feature type="compositionally biased region" description="Polar residues" evidence="1">
    <location>
        <begin position="119"/>
        <end position="128"/>
    </location>
</feature>
<dbReference type="InterPro" id="IPR036457">
    <property type="entry name" value="PPM-type-like_dom_sf"/>
</dbReference>
<feature type="compositionally biased region" description="Acidic residues" evidence="1">
    <location>
        <begin position="719"/>
        <end position="735"/>
    </location>
</feature>
<evidence type="ECO:0000256" key="1">
    <source>
        <dbReference type="SAM" id="MobiDB-lite"/>
    </source>
</evidence>
<dbReference type="EMBL" id="RRYP01002775">
    <property type="protein sequence ID" value="TNV84431.1"/>
    <property type="molecule type" value="Genomic_DNA"/>
</dbReference>
<dbReference type="PANTHER" id="PTHR12320:SF1">
    <property type="entry name" value="PROTEIN PHOSPHATASE PTC7 HOMOLOG"/>
    <property type="match status" value="1"/>
</dbReference>
<gene>
    <name evidence="3" type="ORF">FGO68_gene14935</name>
</gene>
<dbReference type="PANTHER" id="PTHR12320">
    <property type="entry name" value="PROTEIN PHOSPHATASE 2C"/>
    <property type="match status" value="1"/>
</dbReference>
<feature type="compositionally biased region" description="Basic and acidic residues" evidence="1">
    <location>
        <begin position="323"/>
        <end position="343"/>
    </location>
</feature>
<organism evidence="3 4">
    <name type="scientific">Halteria grandinella</name>
    <dbReference type="NCBI Taxonomy" id="5974"/>
    <lineage>
        <taxon>Eukaryota</taxon>
        <taxon>Sar</taxon>
        <taxon>Alveolata</taxon>
        <taxon>Ciliophora</taxon>
        <taxon>Intramacronucleata</taxon>
        <taxon>Spirotrichea</taxon>
        <taxon>Stichotrichia</taxon>
        <taxon>Sporadotrichida</taxon>
        <taxon>Halteriidae</taxon>
        <taxon>Halteria</taxon>
    </lineage>
</organism>
<dbReference type="AlphaFoldDB" id="A0A8J8P2H6"/>
<feature type="region of interest" description="Disordered" evidence="1">
    <location>
        <begin position="323"/>
        <end position="363"/>
    </location>
</feature>
<sequence length="985" mass="112102">MTSKAHKSSHSKTRVTAYQVFTPLDTIEEDGAQATGEEDSNRSSGLESNSVPQQQQQQDAAQRLKITNTKQKKSRYQLEIRPDDDVSSQYSTLTYYHHAFPSALAEVIDKRLSLTKNFTPRQTQESGQISKSSSIKDTIDQKQQTKASSRMGVTDMYMKRIKDEVKMTIALKKVIASLRLNQRLVKAMTKQYAKLMVMAERVIKRNMIKWWYRHLFLKKRIYVATLYLETQSPMVKSNSKVQIFGNFTHPKPWGQKVVCVYDPKSKCFKSLTTHKIKEGQVFKFIIDDGKAYLTSTRYASHRDSAGIENNVWDPKRINYKKVIKEQPRARVDHPQPQPEESKTLKPSSSHKKVNGDHRAQSGYQFRQFENLFDTLTVTSEEQKQEEPPRVNQIVPKVAIEHTTRKAAEHPPKIIITQASEKISSNTIEIQPQPQKREPPKHAQPTGHQAYLDFVGQLESYMLQNPPDYAAISSQIVSQYQEQGGSIQTLEQLYDSPQSATVGYTQFLQTTNLFDLDMTTENFSSLTFDRLSERRSLPLKPIQTTTPPHHQHLSYLDALQPLPSKQSSRGGTNESRYRLNSINETDEVLRLRNEVLGEKYIEAHLFERQVSAPINDEQCLITQEMLDAPDISIVSGGFQIGKQPTSCEDAFFIHERGFGVADGVSGWNDYGFSSSAFSMQLMAFSQEEIDKCLEEGQAKSKQKKNQLKKSASYLSMENLDIQEEDETNPDDEEEDATDAKPDDKPETPTKSKLHTEQMNVEPTYILEKAFRRLTAVGSSTALIGIRNQKNISIANLGDSGFILIRFRNGEPYAAKRSQEQQHSFNIPFQLSVLPGEKEFAALKKAGRIQELNKLRSVLRPKGATNGDMCQDLPEHAEDYSEELQDGDIIVSATDGVFDNLFSHEIYKCVKTFRLKHQRLCTKEQAEQLAEIIVREALDKVNDKRTKTPFQRKYKKTYNATWEGGKEDDITALVTFAVGKYGPQPTN</sequence>
<dbReference type="GO" id="GO:0004722">
    <property type="term" value="F:protein serine/threonine phosphatase activity"/>
    <property type="evidence" value="ECO:0007669"/>
    <property type="project" value="TreeGrafter"/>
</dbReference>
<feature type="region of interest" description="Disordered" evidence="1">
    <location>
        <begin position="1"/>
        <end position="80"/>
    </location>
</feature>
<protein>
    <recommendedName>
        <fullName evidence="2">PPM-type phosphatase domain-containing protein</fullName>
    </recommendedName>
</protein>
<dbReference type="Proteomes" id="UP000785679">
    <property type="component" value="Unassembled WGS sequence"/>
</dbReference>